<evidence type="ECO:0000313" key="2">
    <source>
        <dbReference type="EMBL" id="KKQ98230.1"/>
    </source>
</evidence>
<feature type="region of interest" description="Disordered" evidence="1">
    <location>
        <begin position="113"/>
        <end position="136"/>
    </location>
</feature>
<accession>A0A0G0MD24</accession>
<comment type="caution">
    <text evidence="2">The sequence shown here is derived from an EMBL/GenBank/DDBJ whole genome shotgun (WGS) entry which is preliminary data.</text>
</comment>
<evidence type="ECO:0000313" key="3">
    <source>
        <dbReference type="Proteomes" id="UP000034325"/>
    </source>
</evidence>
<dbReference type="Proteomes" id="UP000034325">
    <property type="component" value="Unassembled WGS sequence"/>
</dbReference>
<dbReference type="AlphaFoldDB" id="A0A0G0MD24"/>
<name>A0A0G0MD24_9BACT</name>
<sequence length="174" mass="19540">MSLAENSLVTDRGINERLDVSFQQNGLIDVIVIDLIRNHYQTHKTSSPETSSSEVFLQNYFELRDSGINPFEALYIETDNTLRKYVEKNGVSYLQAGFDFFSSGIRRSLGSQFEDTGDWGGENGNGDDNDDGGELSYDKLHDMVLKAGERFSGGEPEILEELGEKLEEIVRKNS</sequence>
<evidence type="ECO:0000256" key="1">
    <source>
        <dbReference type="SAM" id="MobiDB-lite"/>
    </source>
</evidence>
<protein>
    <submittedName>
        <fullName evidence="2">Uncharacterized protein</fullName>
    </submittedName>
</protein>
<reference evidence="2 3" key="1">
    <citation type="journal article" date="2015" name="Nature">
        <title>rRNA introns, odd ribosomes, and small enigmatic genomes across a large radiation of phyla.</title>
        <authorList>
            <person name="Brown C.T."/>
            <person name="Hug L.A."/>
            <person name="Thomas B.C."/>
            <person name="Sharon I."/>
            <person name="Castelle C.J."/>
            <person name="Singh A."/>
            <person name="Wilkins M.J."/>
            <person name="Williams K.H."/>
            <person name="Banfield J.F."/>
        </authorList>
    </citation>
    <scope>NUCLEOTIDE SEQUENCE [LARGE SCALE GENOMIC DNA]</scope>
</reference>
<organism evidence="2 3">
    <name type="scientific">Candidatus Woesebacteria bacterium GW2011_GWA1_39_12</name>
    <dbReference type="NCBI Taxonomy" id="1618549"/>
    <lineage>
        <taxon>Bacteria</taxon>
        <taxon>Candidatus Woeseibacteriota</taxon>
    </lineage>
</organism>
<gene>
    <name evidence="2" type="ORF">UT23_C0004G0069</name>
</gene>
<dbReference type="EMBL" id="LBWA01000004">
    <property type="protein sequence ID" value="KKQ98230.1"/>
    <property type="molecule type" value="Genomic_DNA"/>
</dbReference>
<proteinExistence type="predicted"/>